<organism evidence="2 3">
    <name type="scientific">Nonomuraea zeae</name>
    <dbReference type="NCBI Taxonomy" id="1642303"/>
    <lineage>
        <taxon>Bacteria</taxon>
        <taxon>Bacillati</taxon>
        <taxon>Actinomycetota</taxon>
        <taxon>Actinomycetes</taxon>
        <taxon>Streptosporangiales</taxon>
        <taxon>Streptosporangiaceae</taxon>
        <taxon>Nonomuraea</taxon>
    </lineage>
</organism>
<protein>
    <recommendedName>
        <fullName evidence="4">Secreted protein</fullName>
    </recommendedName>
</protein>
<proteinExistence type="predicted"/>
<gene>
    <name evidence="2" type="ORF">ETD85_45075</name>
</gene>
<keyword evidence="3" id="KW-1185">Reference proteome</keyword>
<dbReference type="AlphaFoldDB" id="A0A5S4FY16"/>
<keyword evidence="1" id="KW-0732">Signal</keyword>
<comment type="caution">
    <text evidence="2">The sequence shown here is derived from an EMBL/GenBank/DDBJ whole genome shotgun (WGS) entry which is preliminary data.</text>
</comment>
<evidence type="ECO:0008006" key="4">
    <source>
        <dbReference type="Google" id="ProtNLM"/>
    </source>
</evidence>
<dbReference type="RefSeq" id="WP_138695993.1">
    <property type="nucleotide sequence ID" value="NZ_JBHSAZ010000073.1"/>
</dbReference>
<evidence type="ECO:0000313" key="2">
    <source>
        <dbReference type="EMBL" id="TMR25707.1"/>
    </source>
</evidence>
<sequence length="112" mass="11895">MRRTVTALITLSAAAAITTIPLAAAQASTAAPHAPAAAAQAGPHIECRSVIDSFTGTNVIGRDCQTEQRRRQRHEVVYDYTITRVDGGLVFHCEEGISDPYGYVHGKGCSVV</sequence>
<evidence type="ECO:0000313" key="3">
    <source>
        <dbReference type="Proteomes" id="UP000306628"/>
    </source>
</evidence>
<feature type="signal peptide" evidence="1">
    <location>
        <begin position="1"/>
        <end position="23"/>
    </location>
</feature>
<feature type="chain" id="PRO_5038469053" description="Secreted protein" evidence="1">
    <location>
        <begin position="24"/>
        <end position="112"/>
    </location>
</feature>
<reference evidence="2 3" key="1">
    <citation type="submission" date="2019-05" db="EMBL/GenBank/DDBJ databases">
        <title>Draft genome sequence of Nonomuraea zeae DSM 100528.</title>
        <authorList>
            <person name="Saricaoglu S."/>
            <person name="Isik K."/>
        </authorList>
    </citation>
    <scope>NUCLEOTIDE SEQUENCE [LARGE SCALE GENOMIC DNA]</scope>
    <source>
        <strain evidence="2 3">DSM 100528</strain>
    </source>
</reference>
<accession>A0A5S4FY16</accession>
<dbReference type="EMBL" id="VCKX01000224">
    <property type="protein sequence ID" value="TMR25707.1"/>
    <property type="molecule type" value="Genomic_DNA"/>
</dbReference>
<dbReference type="Proteomes" id="UP000306628">
    <property type="component" value="Unassembled WGS sequence"/>
</dbReference>
<evidence type="ECO:0000256" key="1">
    <source>
        <dbReference type="SAM" id="SignalP"/>
    </source>
</evidence>
<name>A0A5S4FY16_9ACTN</name>